<dbReference type="Proteomes" id="UP000239415">
    <property type="component" value="Unassembled WGS sequence"/>
</dbReference>
<dbReference type="Gene3D" id="1.10.357.10">
    <property type="entry name" value="Tetracycline Repressor, domain 2"/>
    <property type="match status" value="1"/>
</dbReference>
<dbReference type="InterPro" id="IPR050109">
    <property type="entry name" value="HTH-type_TetR-like_transc_reg"/>
</dbReference>
<dbReference type="PANTHER" id="PTHR30055:SF226">
    <property type="entry name" value="HTH-TYPE TRANSCRIPTIONAL REGULATOR PKSA"/>
    <property type="match status" value="1"/>
</dbReference>
<comment type="caution">
    <text evidence="4">The sequence shown here is derived from an EMBL/GenBank/DDBJ whole genome shotgun (WGS) entry which is preliminary data.</text>
</comment>
<evidence type="ECO:0000256" key="2">
    <source>
        <dbReference type="PROSITE-ProRule" id="PRU00335"/>
    </source>
</evidence>
<feature type="domain" description="HTH tetR-type" evidence="3">
    <location>
        <begin position="28"/>
        <end position="88"/>
    </location>
</feature>
<dbReference type="EMBL" id="PVMZ01000019">
    <property type="protein sequence ID" value="PRX16468.1"/>
    <property type="molecule type" value="Genomic_DNA"/>
</dbReference>
<dbReference type="SUPFAM" id="SSF46689">
    <property type="entry name" value="Homeodomain-like"/>
    <property type="match status" value="1"/>
</dbReference>
<accession>A0A2T0K101</accession>
<dbReference type="Pfam" id="PF00440">
    <property type="entry name" value="TetR_N"/>
    <property type="match status" value="1"/>
</dbReference>
<organism evidence="4 5">
    <name type="scientific">Actinoplanes italicus</name>
    <dbReference type="NCBI Taxonomy" id="113567"/>
    <lineage>
        <taxon>Bacteria</taxon>
        <taxon>Bacillati</taxon>
        <taxon>Actinomycetota</taxon>
        <taxon>Actinomycetes</taxon>
        <taxon>Micromonosporales</taxon>
        <taxon>Micromonosporaceae</taxon>
        <taxon>Actinoplanes</taxon>
    </lineage>
</organism>
<dbReference type="InterPro" id="IPR009057">
    <property type="entry name" value="Homeodomain-like_sf"/>
</dbReference>
<protein>
    <submittedName>
        <fullName evidence="4">TetR family transcriptional regulator</fullName>
    </submittedName>
</protein>
<keyword evidence="1 2" id="KW-0238">DNA-binding</keyword>
<evidence type="ECO:0000259" key="3">
    <source>
        <dbReference type="PROSITE" id="PS50977"/>
    </source>
</evidence>
<dbReference type="GO" id="GO:0003700">
    <property type="term" value="F:DNA-binding transcription factor activity"/>
    <property type="evidence" value="ECO:0007669"/>
    <property type="project" value="TreeGrafter"/>
</dbReference>
<reference evidence="4 5" key="1">
    <citation type="submission" date="2018-03" db="EMBL/GenBank/DDBJ databases">
        <title>Genomic Encyclopedia of Archaeal and Bacterial Type Strains, Phase II (KMG-II): from individual species to whole genera.</title>
        <authorList>
            <person name="Goeker M."/>
        </authorList>
    </citation>
    <scope>NUCLEOTIDE SEQUENCE [LARGE SCALE GENOMIC DNA]</scope>
    <source>
        <strain evidence="4 5">DSM 43146</strain>
    </source>
</reference>
<evidence type="ECO:0000256" key="1">
    <source>
        <dbReference type="ARBA" id="ARBA00023125"/>
    </source>
</evidence>
<dbReference type="PANTHER" id="PTHR30055">
    <property type="entry name" value="HTH-TYPE TRANSCRIPTIONAL REGULATOR RUTR"/>
    <property type="match status" value="1"/>
</dbReference>
<name>A0A2T0K101_9ACTN</name>
<dbReference type="AlphaFoldDB" id="A0A2T0K101"/>
<evidence type="ECO:0000313" key="5">
    <source>
        <dbReference type="Proteomes" id="UP000239415"/>
    </source>
</evidence>
<evidence type="ECO:0000313" key="4">
    <source>
        <dbReference type="EMBL" id="PRX16468.1"/>
    </source>
</evidence>
<dbReference type="RefSeq" id="WP_239166658.1">
    <property type="nucleotide sequence ID" value="NZ_BOMO01000124.1"/>
</dbReference>
<sequence length="223" mass="25090">MGDSDTATAIAVRRSDHYAGRSREQREADRRDRIAAAAVHLFASRDYDEVTVADVCAHAKVSKRYFYDHFADREDLLLAVHREQNDWLLGSLVELSPPRPATVRELLDPVMRALVRLLAENPERARVIYVNAPKMELRRRGLLRAEAAMFGRLLRPMLRTKGDETHGDDKRFDRTMLALVAGISEVIIEWVGDGMTAPADELADDLSRLAVAMLERSEAPGGR</sequence>
<gene>
    <name evidence="4" type="ORF">CLV67_11949</name>
</gene>
<dbReference type="PROSITE" id="PS50977">
    <property type="entry name" value="HTH_TETR_2"/>
    <property type="match status" value="1"/>
</dbReference>
<dbReference type="GO" id="GO:0000976">
    <property type="term" value="F:transcription cis-regulatory region binding"/>
    <property type="evidence" value="ECO:0007669"/>
    <property type="project" value="TreeGrafter"/>
</dbReference>
<proteinExistence type="predicted"/>
<keyword evidence="5" id="KW-1185">Reference proteome</keyword>
<feature type="DNA-binding region" description="H-T-H motif" evidence="2">
    <location>
        <begin position="51"/>
        <end position="70"/>
    </location>
</feature>
<dbReference type="InterPro" id="IPR001647">
    <property type="entry name" value="HTH_TetR"/>
</dbReference>